<comment type="subcellular location">
    <subcellularLocation>
        <location evidence="1">Cell membrane</location>
        <topology evidence="1">Multi-pass membrane protein</topology>
    </subcellularLocation>
</comment>
<dbReference type="EMBL" id="JMIB01000038">
    <property type="protein sequence ID" value="KDM90093.1"/>
    <property type="molecule type" value="Genomic_DNA"/>
</dbReference>
<keyword evidence="5 8" id="KW-0812">Transmembrane</keyword>
<evidence type="ECO:0000256" key="6">
    <source>
        <dbReference type="ARBA" id="ARBA00022989"/>
    </source>
</evidence>
<evidence type="ECO:0000256" key="2">
    <source>
        <dbReference type="ARBA" id="ARBA00010145"/>
    </source>
</evidence>
<reference evidence="9 10" key="1">
    <citation type="submission" date="2014-04" db="EMBL/GenBank/DDBJ databases">
        <title>Draft genome sequence of Photobacterium halotolerans S2753: a solonamide, ngercheumicin and holomycin producer.</title>
        <authorList>
            <person name="Machado H.R."/>
            <person name="Gram L."/>
        </authorList>
    </citation>
    <scope>NUCLEOTIDE SEQUENCE [LARGE SCALE GENOMIC DNA]</scope>
    <source>
        <strain evidence="9 10">S2753</strain>
    </source>
</reference>
<dbReference type="GO" id="GO:0055085">
    <property type="term" value="P:transmembrane transport"/>
    <property type="evidence" value="ECO:0007669"/>
    <property type="project" value="InterPro"/>
</dbReference>
<feature type="transmembrane region" description="Helical" evidence="8">
    <location>
        <begin position="128"/>
        <end position="150"/>
    </location>
</feature>
<feature type="transmembrane region" description="Helical" evidence="8">
    <location>
        <begin position="234"/>
        <end position="255"/>
    </location>
</feature>
<keyword evidence="3" id="KW-0813">Transport</keyword>
<dbReference type="PANTHER" id="PTHR36838">
    <property type="entry name" value="AUXIN EFFLUX CARRIER FAMILY PROTEIN"/>
    <property type="match status" value="1"/>
</dbReference>
<keyword evidence="4" id="KW-1003">Cell membrane</keyword>
<evidence type="ECO:0000256" key="3">
    <source>
        <dbReference type="ARBA" id="ARBA00022448"/>
    </source>
</evidence>
<feature type="transmembrane region" description="Helical" evidence="8">
    <location>
        <begin position="289"/>
        <end position="312"/>
    </location>
</feature>
<dbReference type="InterPro" id="IPR038770">
    <property type="entry name" value="Na+/solute_symporter_sf"/>
</dbReference>
<keyword evidence="7 8" id="KW-0472">Membrane</keyword>
<protein>
    <submittedName>
        <fullName evidence="9">Transporter</fullName>
    </submittedName>
</protein>
<evidence type="ECO:0000256" key="1">
    <source>
        <dbReference type="ARBA" id="ARBA00004651"/>
    </source>
</evidence>
<evidence type="ECO:0000313" key="9">
    <source>
        <dbReference type="EMBL" id="KDM90093.1"/>
    </source>
</evidence>
<dbReference type="Pfam" id="PF03547">
    <property type="entry name" value="Mem_trans"/>
    <property type="match status" value="1"/>
</dbReference>
<feature type="transmembrane region" description="Helical" evidence="8">
    <location>
        <begin position="12"/>
        <end position="31"/>
    </location>
</feature>
<dbReference type="InterPro" id="IPR004776">
    <property type="entry name" value="Mem_transp_PIN-like"/>
</dbReference>
<feature type="transmembrane region" description="Helical" evidence="8">
    <location>
        <begin position="72"/>
        <end position="91"/>
    </location>
</feature>
<comment type="caution">
    <text evidence="9">The sequence shown here is derived from an EMBL/GenBank/DDBJ whole genome shotgun (WGS) entry which is preliminary data.</text>
</comment>
<dbReference type="Gene3D" id="1.20.1530.20">
    <property type="match status" value="1"/>
</dbReference>
<feature type="transmembrane region" description="Helical" evidence="8">
    <location>
        <begin position="43"/>
        <end position="60"/>
    </location>
</feature>
<feature type="transmembrane region" description="Helical" evidence="8">
    <location>
        <begin position="261"/>
        <end position="280"/>
    </location>
</feature>
<dbReference type="GO" id="GO:0005886">
    <property type="term" value="C:plasma membrane"/>
    <property type="evidence" value="ECO:0007669"/>
    <property type="project" value="UniProtKB-SubCell"/>
</dbReference>
<dbReference type="AlphaFoldDB" id="A0A066RRS4"/>
<keyword evidence="6 8" id="KW-1133">Transmembrane helix</keyword>
<evidence type="ECO:0000313" key="10">
    <source>
        <dbReference type="Proteomes" id="UP000027192"/>
    </source>
</evidence>
<keyword evidence="10" id="KW-1185">Reference proteome</keyword>
<dbReference type="PANTHER" id="PTHR36838:SF4">
    <property type="entry name" value="AUXIN EFFLUX CARRIER FAMILY PROTEIN"/>
    <property type="match status" value="1"/>
</dbReference>
<proteinExistence type="inferred from homology"/>
<organism evidence="9 10">
    <name type="scientific">Photobacterium galatheae</name>
    <dbReference type="NCBI Taxonomy" id="1654360"/>
    <lineage>
        <taxon>Bacteria</taxon>
        <taxon>Pseudomonadati</taxon>
        <taxon>Pseudomonadota</taxon>
        <taxon>Gammaproteobacteria</taxon>
        <taxon>Vibrionales</taxon>
        <taxon>Vibrionaceae</taxon>
        <taxon>Photobacterium</taxon>
    </lineage>
</organism>
<gene>
    <name evidence="9" type="ORF">EA58_19360</name>
</gene>
<dbReference type="STRING" id="1654360.EA58_19360"/>
<evidence type="ECO:0000256" key="7">
    <source>
        <dbReference type="ARBA" id="ARBA00023136"/>
    </source>
</evidence>
<dbReference type="Proteomes" id="UP000027192">
    <property type="component" value="Unassembled WGS sequence"/>
</dbReference>
<comment type="similarity">
    <text evidence="2">Belongs to the auxin efflux carrier (TC 2.A.69) family.</text>
</comment>
<evidence type="ECO:0000256" key="8">
    <source>
        <dbReference type="SAM" id="Phobius"/>
    </source>
</evidence>
<sequence length="318" mass="33853">MGEFLTQFSFSFSVTGPIFLMLALGIALKHWGIINDAFTQSGSKLVFTVTLPTLLFLNLINTDIHQLGNGSLYVFAALANFIIFLLFEALAGKMIKEQTERGVVVQGAFRANTGIIGLAYVANAYGDAGIVVGALYVAVITVLYNILAVITLSRSSTATASLDHRSILKAILKNPLIISICSALPLTFLEVRLPEVLMQSGRYFADMTLPLALLCTGASLDLRQLKQESSNANLSSIARLIIAPGLITAAGYVYGFRDNELGIIFLMSAAPTAAASYVMARAMGANANLAANIIAITTLGSMFTCSLGLTLLKTLQII</sequence>
<evidence type="ECO:0000256" key="4">
    <source>
        <dbReference type="ARBA" id="ARBA00022475"/>
    </source>
</evidence>
<name>A0A066RRS4_9GAMM</name>
<feature type="transmembrane region" description="Helical" evidence="8">
    <location>
        <begin position="103"/>
        <end position="122"/>
    </location>
</feature>
<evidence type="ECO:0000256" key="5">
    <source>
        <dbReference type="ARBA" id="ARBA00022692"/>
    </source>
</evidence>
<feature type="transmembrane region" description="Helical" evidence="8">
    <location>
        <begin position="171"/>
        <end position="191"/>
    </location>
</feature>
<dbReference type="OrthoDB" id="9786439at2"/>
<dbReference type="RefSeq" id="WP_036756251.1">
    <property type="nucleotide sequence ID" value="NZ_JAGSGC010000008.1"/>
</dbReference>
<accession>A0A066RRS4</accession>